<evidence type="ECO:0000256" key="1">
    <source>
        <dbReference type="SAM" id="Phobius"/>
    </source>
</evidence>
<name>A0A9P6Q3R2_9FUNG</name>
<comment type="caution">
    <text evidence="2">The sequence shown here is derived from an EMBL/GenBank/DDBJ whole genome shotgun (WGS) entry which is preliminary data.</text>
</comment>
<keyword evidence="3" id="KW-1185">Reference proteome</keyword>
<dbReference type="EMBL" id="JAAAJB010000360">
    <property type="protein sequence ID" value="KAG0257465.1"/>
    <property type="molecule type" value="Genomic_DNA"/>
</dbReference>
<evidence type="ECO:0000313" key="3">
    <source>
        <dbReference type="Proteomes" id="UP000807716"/>
    </source>
</evidence>
<dbReference type="Proteomes" id="UP000807716">
    <property type="component" value="Unassembled WGS sequence"/>
</dbReference>
<evidence type="ECO:0000313" key="2">
    <source>
        <dbReference type="EMBL" id="KAG0257465.1"/>
    </source>
</evidence>
<reference evidence="2" key="1">
    <citation type="journal article" date="2020" name="Fungal Divers.">
        <title>Resolving the Mortierellaceae phylogeny through synthesis of multi-gene phylogenetics and phylogenomics.</title>
        <authorList>
            <person name="Vandepol N."/>
            <person name="Liber J."/>
            <person name="Desiro A."/>
            <person name="Na H."/>
            <person name="Kennedy M."/>
            <person name="Barry K."/>
            <person name="Grigoriev I.V."/>
            <person name="Miller A.N."/>
            <person name="O'Donnell K."/>
            <person name="Stajich J.E."/>
            <person name="Bonito G."/>
        </authorList>
    </citation>
    <scope>NUCLEOTIDE SEQUENCE</scope>
    <source>
        <strain evidence="2">BC1065</strain>
    </source>
</reference>
<keyword evidence="1" id="KW-0812">Transmembrane</keyword>
<accession>A0A9P6Q3R2</accession>
<keyword evidence="1" id="KW-0472">Membrane</keyword>
<dbReference type="AlphaFoldDB" id="A0A9P6Q3R2"/>
<gene>
    <name evidence="2" type="ORF">DFQ27_005133</name>
</gene>
<sequence>MGLDRIQCVAANKDSLFAVAFDDGKKTGNLVLVKSDPYPTSLDSAKWHLLTSKSTKEISFPISEYPDDVRCAAGDDGSFMLLVRGQGPVDGSAVRNFHAVFYDPSSGSTGWSEVKSTSTLCDSDASCWNALLQVPGSSPSQYKVVYTQNGPKIPSNGTVSFARFDRTSHSIQAEKSAIQVLDGATQVAYLNNQIVFLATNRSSSTSHILSYDLDKDHLPILSQAVANIAVPLEQYCEAFFNFQQNGHGGDGQWYFFCDPAGKHLDKFGEPSKQYIFRTDGRTGVTKFGGEFDTFIPSSPDVYSALPVPSRGTPPSWALIHKVHGESGGEYGLFGLQLGEKMVPQWESNKAASLSADDLDNGLSGGAIAGIVIGALAVAALIGGGIIFYRRYKQRHPTAA</sequence>
<feature type="transmembrane region" description="Helical" evidence="1">
    <location>
        <begin position="366"/>
        <end position="388"/>
    </location>
</feature>
<organism evidence="2 3">
    <name type="scientific">Actinomortierella ambigua</name>
    <dbReference type="NCBI Taxonomy" id="1343610"/>
    <lineage>
        <taxon>Eukaryota</taxon>
        <taxon>Fungi</taxon>
        <taxon>Fungi incertae sedis</taxon>
        <taxon>Mucoromycota</taxon>
        <taxon>Mortierellomycotina</taxon>
        <taxon>Mortierellomycetes</taxon>
        <taxon>Mortierellales</taxon>
        <taxon>Mortierellaceae</taxon>
        <taxon>Actinomortierella</taxon>
    </lineage>
</organism>
<dbReference type="OrthoDB" id="2431349at2759"/>
<proteinExistence type="predicted"/>
<dbReference type="CDD" id="cd12087">
    <property type="entry name" value="TM_EGFR-like"/>
    <property type="match status" value="1"/>
</dbReference>
<protein>
    <submittedName>
        <fullName evidence="2">Uncharacterized protein</fullName>
    </submittedName>
</protein>
<keyword evidence="1" id="KW-1133">Transmembrane helix</keyword>